<evidence type="ECO:0000256" key="1">
    <source>
        <dbReference type="ARBA" id="ARBA00006538"/>
    </source>
</evidence>
<dbReference type="InterPro" id="IPR003703">
    <property type="entry name" value="Acyl_CoA_thio"/>
</dbReference>
<name>A0A382M8U5_9ZZZZ</name>
<comment type="similarity">
    <text evidence="1">Belongs to the C/M/P thioester hydrolase family.</text>
</comment>
<dbReference type="PANTHER" id="PTHR11066:SF34">
    <property type="entry name" value="ACYL-COENZYME A THIOESTERASE 8"/>
    <property type="match status" value="1"/>
</dbReference>
<gene>
    <name evidence="5" type="ORF">METZ01_LOCUS298268</name>
</gene>
<protein>
    <recommendedName>
        <fullName evidence="6">Acyl-CoA thioesterase II domain-containing protein</fullName>
    </recommendedName>
</protein>
<evidence type="ECO:0000256" key="2">
    <source>
        <dbReference type="ARBA" id="ARBA00022801"/>
    </source>
</evidence>
<dbReference type="InterPro" id="IPR029069">
    <property type="entry name" value="HotDog_dom_sf"/>
</dbReference>
<dbReference type="InterPro" id="IPR025652">
    <property type="entry name" value="TesB_C"/>
</dbReference>
<sequence length="207" mass="23499">MHPKIDDLIQLLCLERIENNIYRGDSRDIGSAQVFGGQVLAQALSAAYQTVENRIAHSLHAYFLRRGDMDVPIIYEVDQSRDGGSFSVRRVVAIQHGRPIFNLAASFHKTEEGFDHQDSMPDVEGPDGLKNVTQLLDSMKGVIPEKVQKFLTTAMPFEFRPVRPLDFLKPEKKSPKRQVWIRVAEKLPDNLSLHQSLLAYVSDFQLL</sequence>
<dbReference type="GO" id="GO:0009062">
    <property type="term" value="P:fatty acid catabolic process"/>
    <property type="evidence" value="ECO:0007669"/>
    <property type="project" value="TreeGrafter"/>
</dbReference>
<dbReference type="CDD" id="cd03445">
    <property type="entry name" value="Thioesterase_II_repeat2"/>
    <property type="match status" value="1"/>
</dbReference>
<accession>A0A382M8U5</accession>
<feature type="domain" description="Acyl-CoA thioesterase 2 C-terminal" evidence="3">
    <location>
        <begin position="171"/>
        <end position="207"/>
    </location>
</feature>
<evidence type="ECO:0000259" key="4">
    <source>
        <dbReference type="Pfam" id="PF13622"/>
    </source>
</evidence>
<dbReference type="InterPro" id="IPR042171">
    <property type="entry name" value="Acyl-CoA_hotdog"/>
</dbReference>
<feature type="non-terminal residue" evidence="5">
    <location>
        <position position="207"/>
    </location>
</feature>
<dbReference type="AlphaFoldDB" id="A0A382M8U5"/>
<evidence type="ECO:0008006" key="6">
    <source>
        <dbReference type="Google" id="ProtNLM"/>
    </source>
</evidence>
<reference evidence="5" key="1">
    <citation type="submission" date="2018-05" db="EMBL/GenBank/DDBJ databases">
        <authorList>
            <person name="Lanie J.A."/>
            <person name="Ng W.-L."/>
            <person name="Kazmierczak K.M."/>
            <person name="Andrzejewski T.M."/>
            <person name="Davidsen T.M."/>
            <person name="Wayne K.J."/>
            <person name="Tettelin H."/>
            <person name="Glass J.I."/>
            <person name="Rusch D."/>
            <person name="Podicherti R."/>
            <person name="Tsui H.-C.T."/>
            <person name="Winkler M.E."/>
        </authorList>
    </citation>
    <scope>NUCLEOTIDE SEQUENCE</scope>
</reference>
<evidence type="ECO:0000313" key="5">
    <source>
        <dbReference type="EMBL" id="SVC45414.1"/>
    </source>
</evidence>
<dbReference type="PANTHER" id="PTHR11066">
    <property type="entry name" value="ACYL-COA THIOESTERASE"/>
    <property type="match status" value="1"/>
</dbReference>
<keyword evidence="2" id="KW-0378">Hydrolase</keyword>
<dbReference type="Pfam" id="PF13622">
    <property type="entry name" value="4HBT_3"/>
    <property type="match status" value="1"/>
</dbReference>
<dbReference type="SUPFAM" id="SSF54637">
    <property type="entry name" value="Thioesterase/thiol ester dehydrase-isomerase"/>
    <property type="match status" value="2"/>
</dbReference>
<dbReference type="GO" id="GO:0006637">
    <property type="term" value="P:acyl-CoA metabolic process"/>
    <property type="evidence" value="ECO:0007669"/>
    <property type="project" value="InterPro"/>
</dbReference>
<feature type="domain" description="Acyl-CoA thioesterase-like N-terminal HotDog" evidence="4">
    <location>
        <begin position="30"/>
        <end position="108"/>
    </location>
</feature>
<dbReference type="GO" id="GO:0005829">
    <property type="term" value="C:cytosol"/>
    <property type="evidence" value="ECO:0007669"/>
    <property type="project" value="TreeGrafter"/>
</dbReference>
<dbReference type="Pfam" id="PF02551">
    <property type="entry name" value="Acyl_CoA_thio"/>
    <property type="match status" value="1"/>
</dbReference>
<organism evidence="5">
    <name type="scientific">marine metagenome</name>
    <dbReference type="NCBI Taxonomy" id="408172"/>
    <lineage>
        <taxon>unclassified sequences</taxon>
        <taxon>metagenomes</taxon>
        <taxon>ecological metagenomes</taxon>
    </lineage>
</organism>
<dbReference type="EMBL" id="UINC01092108">
    <property type="protein sequence ID" value="SVC45414.1"/>
    <property type="molecule type" value="Genomic_DNA"/>
</dbReference>
<evidence type="ECO:0000259" key="3">
    <source>
        <dbReference type="Pfam" id="PF02551"/>
    </source>
</evidence>
<proteinExistence type="inferred from homology"/>
<dbReference type="GO" id="GO:0047617">
    <property type="term" value="F:fatty acyl-CoA hydrolase activity"/>
    <property type="evidence" value="ECO:0007669"/>
    <property type="project" value="InterPro"/>
</dbReference>
<dbReference type="InterPro" id="IPR049449">
    <property type="entry name" value="TesB_ACOT8-like_N"/>
</dbReference>
<dbReference type="Gene3D" id="2.40.160.210">
    <property type="entry name" value="Acyl-CoA thioesterase, double hotdog domain"/>
    <property type="match status" value="1"/>
</dbReference>